<protein>
    <submittedName>
        <fullName evidence="2">Uncharacterized protein</fullName>
    </submittedName>
</protein>
<evidence type="ECO:0000256" key="1">
    <source>
        <dbReference type="SAM" id="MobiDB-lite"/>
    </source>
</evidence>
<feature type="compositionally biased region" description="Low complexity" evidence="1">
    <location>
        <begin position="1"/>
        <end position="14"/>
    </location>
</feature>
<gene>
    <name evidence="2" type="ORF">GCM10009801_46760</name>
</gene>
<proteinExistence type="predicted"/>
<evidence type="ECO:0000313" key="2">
    <source>
        <dbReference type="EMBL" id="GAA2085183.1"/>
    </source>
</evidence>
<sequence>MATPAGAATAAPAAEPRGGDSTFADCPSRAELPEGADPEKWRCEVMSATGSLKLGRISIPLKKPVTVTHAEGRIDGEFHQVFGGLKAAPIRVPRTPLSLSLRYGGYFDFHTNDQRMGELDLTFGLSAPGLPRRCSIGGGSQDAVHLILKAVGEPEPGEMPEAVDSSFTVPRTSGCGPFGPVLDKAIDLPSPSGENAISLNGERQIRPYAELP</sequence>
<reference evidence="2 3" key="1">
    <citation type="journal article" date="2019" name="Int. J. Syst. Evol. Microbiol.">
        <title>The Global Catalogue of Microorganisms (GCM) 10K type strain sequencing project: providing services to taxonomists for standard genome sequencing and annotation.</title>
        <authorList>
            <consortium name="The Broad Institute Genomics Platform"/>
            <consortium name="The Broad Institute Genome Sequencing Center for Infectious Disease"/>
            <person name="Wu L."/>
            <person name="Ma J."/>
        </authorList>
    </citation>
    <scope>NUCLEOTIDE SEQUENCE [LARGE SCALE GENOMIC DNA]</scope>
    <source>
        <strain evidence="2 3">JCM 15478</strain>
    </source>
</reference>
<feature type="region of interest" description="Disordered" evidence="1">
    <location>
        <begin position="189"/>
        <end position="212"/>
    </location>
</feature>
<dbReference type="Proteomes" id="UP001500016">
    <property type="component" value="Unassembled WGS sequence"/>
</dbReference>
<accession>A0ABN2W763</accession>
<feature type="region of interest" description="Disordered" evidence="1">
    <location>
        <begin position="1"/>
        <end position="37"/>
    </location>
</feature>
<keyword evidence="3" id="KW-1185">Reference proteome</keyword>
<evidence type="ECO:0000313" key="3">
    <source>
        <dbReference type="Proteomes" id="UP001500016"/>
    </source>
</evidence>
<name>A0ABN2W763_9ACTN</name>
<organism evidence="2 3">
    <name type="scientific">Streptomyces albiaxialis</name>
    <dbReference type="NCBI Taxonomy" id="329523"/>
    <lineage>
        <taxon>Bacteria</taxon>
        <taxon>Bacillati</taxon>
        <taxon>Actinomycetota</taxon>
        <taxon>Actinomycetes</taxon>
        <taxon>Kitasatosporales</taxon>
        <taxon>Streptomycetaceae</taxon>
        <taxon>Streptomyces</taxon>
    </lineage>
</organism>
<comment type="caution">
    <text evidence="2">The sequence shown here is derived from an EMBL/GenBank/DDBJ whole genome shotgun (WGS) entry which is preliminary data.</text>
</comment>
<dbReference type="EMBL" id="BAAAPE010000012">
    <property type="protein sequence ID" value="GAA2085183.1"/>
    <property type="molecule type" value="Genomic_DNA"/>
</dbReference>